<dbReference type="Gramene" id="PNT68902">
    <property type="protein sequence ID" value="PNT68902"/>
    <property type="gene ID" value="BRADI_3g46922v3"/>
</dbReference>
<proteinExistence type="predicted"/>
<dbReference type="EnsemblPlants" id="PNT68902">
    <property type="protein sequence ID" value="PNT68902"/>
    <property type="gene ID" value="BRADI_3g46922v3"/>
</dbReference>
<organism evidence="1">
    <name type="scientific">Brachypodium distachyon</name>
    <name type="common">Purple false brome</name>
    <name type="synonym">Trachynia distachya</name>
    <dbReference type="NCBI Taxonomy" id="15368"/>
    <lineage>
        <taxon>Eukaryota</taxon>
        <taxon>Viridiplantae</taxon>
        <taxon>Streptophyta</taxon>
        <taxon>Embryophyta</taxon>
        <taxon>Tracheophyta</taxon>
        <taxon>Spermatophyta</taxon>
        <taxon>Magnoliopsida</taxon>
        <taxon>Liliopsida</taxon>
        <taxon>Poales</taxon>
        <taxon>Poaceae</taxon>
        <taxon>BOP clade</taxon>
        <taxon>Pooideae</taxon>
        <taxon>Stipodae</taxon>
        <taxon>Brachypodieae</taxon>
        <taxon>Brachypodium</taxon>
    </lineage>
</organism>
<accession>A0A2K2D3P1</accession>
<reference evidence="1 2" key="1">
    <citation type="journal article" date="2010" name="Nature">
        <title>Genome sequencing and analysis of the model grass Brachypodium distachyon.</title>
        <authorList>
            <consortium name="International Brachypodium Initiative"/>
        </authorList>
    </citation>
    <scope>NUCLEOTIDE SEQUENCE [LARGE SCALE GENOMIC DNA]</scope>
    <source>
        <strain evidence="1 2">Bd21</strain>
    </source>
</reference>
<keyword evidence="3" id="KW-1185">Reference proteome</keyword>
<sequence>MTICCVASHGSTRRPPVLPQTPVDLVLVSPSRFPSSLKPRSPQVIASRSGWLRSPHLSTGGRAPWPQIDARGGDKLEAATAYLARKLSSTVKYTKIKGNESWQLQN</sequence>
<dbReference type="EMBL" id="CM000882">
    <property type="protein sequence ID" value="PNT68906.1"/>
    <property type="molecule type" value="Genomic_DNA"/>
</dbReference>
<reference evidence="1" key="2">
    <citation type="submission" date="2017-06" db="EMBL/GenBank/DDBJ databases">
        <title>WGS assembly of Brachypodium distachyon.</title>
        <authorList>
            <consortium name="The International Brachypodium Initiative"/>
            <person name="Lucas S."/>
            <person name="Harmon-Smith M."/>
            <person name="Lail K."/>
            <person name="Tice H."/>
            <person name="Grimwood J."/>
            <person name="Bruce D."/>
            <person name="Barry K."/>
            <person name="Shu S."/>
            <person name="Lindquist E."/>
            <person name="Wang M."/>
            <person name="Pitluck S."/>
            <person name="Vogel J.P."/>
            <person name="Garvin D.F."/>
            <person name="Mockler T.C."/>
            <person name="Schmutz J."/>
            <person name="Rokhsar D."/>
            <person name="Bevan M.W."/>
        </authorList>
    </citation>
    <scope>NUCLEOTIDE SEQUENCE</scope>
    <source>
        <strain evidence="1">Bd21</strain>
    </source>
</reference>
<evidence type="ECO:0000313" key="2">
    <source>
        <dbReference type="EnsemblPlants" id="PNT68901"/>
    </source>
</evidence>
<dbReference type="EMBL" id="CM000882">
    <property type="protein sequence ID" value="PNT68901.1"/>
    <property type="molecule type" value="Genomic_DNA"/>
</dbReference>
<dbReference type="Gramene" id="PNT68903">
    <property type="protein sequence ID" value="PNT68903"/>
    <property type="gene ID" value="BRADI_3g46922v3"/>
</dbReference>
<reference evidence="2" key="3">
    <citation type="submission" date="2018-08" db="UniProtKB">
        <authorList>
            <consortium name="EnsemblPlants"/>
        </authorList>
    </citation>
    <scope>IDENTIFICATION</scope>
    <source>
        <strain evidence="2">cv. Bd21</strain>
    </source>
</reference>
<evidence type="ECO:0000313" key="1">
    <source>
        <dbReference type="EMBL" id="PNT68902.1"/>
    </source>
</evidence>
<dbReference type="Gramene" id="PNT68906">
    <property type="protein sequence ID" value="PNT68906"/>
    <property type="gene ID" value="BRADI_3g46922v3"/>
</dbReference>
<protein>
    <submittedName>
        <fullName evidence="1 2">Uncharacterized protein</fullName>
    </submittedName>
</protein>
<evidence type="ECO:0000313" key="3">
    <source>
        <dbReference type="Proteomes" id="UP000008810"/>
    </source>
</evidence>
<dbReference type="AlphaFoldDB" id="A0A2K2D3P1"/>
<dbReference type="ExpressionAtlas" id="A0A2K2D3P1">
    <property type="expression patterns" value="baseline and differential"/>
</dbReference>
<dbReference type="EnsemblPlants" id="PNT68906">
    <property type="protein sequence ID" value="PNT68906"/>
    <property type="gene ID" value="BRADI_3g46922v3"/>
</dbReference>
<dbReference type="EMBL" id="CM000882">
    <property type="protein sequence ID" value="PNT68903.1"/>
    <property type="molecule type" value="Genomic_DNA"/>
</dbReference>
<dbReference type="EMBL" id="CM000882">
    <property type="protein sequence ID" value="PNT68902.1"/>
    <property type="molecule type" value="Genomic_DNA"/>
</dbReference>
<dbReference type="Proteomes" id="UP000008810">
    <property type="component" value="Chromosome 3"/>
</dbReference>
<dbReference type="EnsemblPlants" id="PNT68903">
    <property type="protein sequence ID" value="PNT68903"/>
    <property type="gene ID" value="BRADI_3g46922v3"/>
</dbReference>
<dbReference type="EnsemblPlants" id="PNT68901">
    <property type="protein sequence ID" value="PNT68901"/>
    <property type="gene ID" value="BRADI_3g46922v3"/>
</dbReference>
<gene>
    <name evidence="2" type="primary">LOC106866547</name>
    <name evidence="1" type="ORF">BRADI_3g46922v3</name>
</gene>
<name>A0A2K2D3P1_BRADI</name>
<dbReference type="Gramene" id="PNT68901">
    <property type="protein sequence ID" value="PNT68901"/>
    <property type="gene ID" value="BRADI_3g46922v3"/>
</dbReference>